<protein>
    <recommendedName>
        <fullName evidence="4 12">Heme exporter protein D</fullName>
    </recommendedName>
</protein>
<evidence type="ECO:0000256" key="4">
    <source>
        <dbReference type="ARBA" id="ARBA00016461"/>
    </source>
</evidence>
<sequence>MAFDSFSDWLAMGRHGVYVWTAWGVSLGLLALCVLLVRSEIRTVRRDLRRRIRRAAATNGGGQG</sequence>
<dbReference type="GO" id="GO:0005886">
    <property type="term" value="C:plasma membrane"/>
    <property type="evidence" value="ECO:0007669"/>
    <property type="project" value="UniProtKB-SubCell"/>
</dbReference>
<dbReference type="EMBL" id="FRCA01000004">
    <property type="protein sequence ID" value="SHM00636.1"/>
    <property type="molecule type" value="Genomic_DNA"/>
</dbReference>
<evidence type="ECO:0000256" key="11">
    <source>
        <dbReference type="ARBA" id="ARBA00023136"/>
    </source>
</evidence>
<dbReference type="GO" id="GO:0017004">
    <property type="term" value="P:cytochrome complex assembly"/>
    <property type="evidence" value="ECO:0007669"/>
    <property type="project" value="UniProtKB-KW"/>
</dbReference>
<dbReference type="InterPro" id="IPR007078">
    <property type="entry name" value="Haem_export_protD_CcmD"/>
</dbReference>
<dbReference type="NCBIfam" id="TIGR03141">
    <property type="entry name" value="cytochro_ccmD"/>
    <property type="match status" value="1"/>
</dbReference>
<dbReference type="InterPro" id="IPR052075">
    <property type="entry name" value="Heme_exporter_D"/>
</dbReference>
<dbReference type="EMBL" id="BJXU01000041">
    <property type="protein sequence ID" value="GEN23460.1"/>
    <property type="molecule type" value="Genomic_DNA"/>
</dbReference>
<keyword evidence="9 12" id="KW-0201">Cytochrome c-type biogenesis</keyword>
<evidence type="ECO:0000256" key="9">
    <source>
        <dbReference type="ARBA" id="ARBA00022748"/>
    </source>
</evidence>
<dbReference type="PANTHER" id="PTHR37531:SF1">
    <property type="entry name" value="HEME EXPORTER PROTEIN D"/>
    <property type="match status" value="1"/>
</dbReference>
<evidence type="ECO:0000256" key="7">
    <source>
        <dbReference type="ARBA" id="ARBA00022519"/>
    </source>
</evidence>
<feature type="transmembrane region" description="Helical" evidence="12">
    <location>
        <begin position="20"/>
        <end position="41"/>
    </location>
</feature>
<dbReference type="GO" id="GO:1903607">
    <property type="term" value="P:cytochrome c biosynthetic process"/>
    <property type="evidence" value="ECO:0007669"/>
    <property type="project" value="TreeGrafter"/>
</dbReference>
<keyword evidence="6 12" id="KW-1003">Cell membrane</keyword>
<dbReference type="Pfam" id="PF04995">
    <property type="entry name" value="CcmD"/>
    <property type="match status" value="1"/>
</dbReference>
<reference evidence="14 15" key="1">
    <citation type="submission" date="2016-11" db="EMBL/GenBank/DDBJ databases">
        <authorList>
            <person name="Jaros S."/>
            <person name="Januszkiewicz K."/>
            <person name="Wedrychowicz H."/>
        </authorList>
    </citation>
    <scope>NUCLEOTIDE SEQUENCE [LARGE SCALE GENOMIC DNA]</scope>
    <source>
        <strain evidence="14 15">DSM 4740</strain>
    </source>
</reference>
<keyword evidence="11 12" id="KW-0472">Membrane</keyword>
<dbReference type="STRING" id="44933.SAMN05660971_01989"/>
<comment type="similarity">
    <text evidence="3 12">Belongs to the CcmD/CycX/HelD family.</text>
</comment>
<evidence type="ECO:0000256" key="12">
    <source>
        <dbReference type="RuleBase" id="RU363101"/>
    </source>
</evidence>
<evidence type="ECO:0000256" key="3">
    <source>
        <dbReference type="ARBA" id="ARBA00008741"/>
    </source>
</evidence>
<comment type="subcellular location">
    <subcellularLocation>
        <location evidence="2 12">Cell inner membrane</location>
        <topology evidence="2 12">Single-pass membrane protein</topology>
    </subcellularLocation>
</comment>
<dbReference type="GO" id="GO:0015886">
    <property type="term" value="P:heme transport"/>
    <property type="evidence" value="ECO:0007669"/>
    <property type="project" value="InterPro"/>
</dbReference>
<evidence type="ECO:0000256" key="10">
    <source>
        <dbReference type="ARBA" id="ARBA00022989"/>
    </source>
</evidence>
<evidence type="ECO:0000256" key="2">
    <source>
        <dbReference type="ARBA" id="ARBA00004377"/>
    </source>
</evidence>
<keyword evidence="10 12" id="KW-1133">Transmembrane helix</keyword>
<dbReference type="AlphaFoldDB" id="A0A1M7F9D2"/>
<keyword evidence="7 12" id="KW-0997">Cell inner membrane</keyword>
<keyword evidence="8 12" id="KW-0812">Transmembrane</keyword>
<evidence type="ECO:0000313" key="15">
    <source>
        <dbReference type="Proteomes" id="UP000184123"/>
    </source>
</evidence>
<dbReference type="Proteomes" id="UP000184123">
    <property type="component" value="Unassembled WGS sequence"/>
</dbReference>
<dbReference type="RefSeq" id="WP_073435017.1">
    <property type="nucleotide sequence ID" value="NZ_BJXU01000041.1"/>
</dbReference>
<keyword evidence="5 12" id="KW-0813">Transport</keyword>
<keyword evidence="16" id="KW-1185">Reference proteome</keyword>
<evidence type="ECO:0000313" key="13">
    <source>
        <dbReference type="EMBL" id="GEN23460.1"/>
    </source>
</evidence>
<reference evidence="13 16" key="2">
    <citation type="submission" date="2019-07" db="EMBL/GenBank/DDBJ databases">
        <title>Whole genome shotgun sequence of Halomonas cupida NBRC 102219.</title>
        <authorList>
            <person name="Hosoyama A."/>
            <person name="Uohara A."/>
            <person name="Ohji S."/>
            <person name="Ichikawa N."/>
        </authorList>
    </citation>
    <scope>NUCLEOTIDE SEQUENCE [LARGE SCALE GENOMIC DNA]</scope>
    <source>
        <strain evidence="13 16">NBRC 102219</strain>
    </source>
</reference>
<name>A0A1M7F9D2_9GAMM</name>
<organism evidence="14 15">
    <name type="scientific">Halomonas cupida</name>
    <dbReference type="NCBI Taxonomy" id="44933"/>
    <lineage>
        <taxon>Bacteria</taxon>
        <taxon>Pseudomonadati</taxon>
        <taxon>Pseudomonadota</taxon>
        <taxon>Gammaproteobacteria</taxon>
        <taxon>Oceanospirillales</taxon>
        <taxon>Halomonadaceae</taxon>
        <taxon>Halomonas</taxon>
    </lineage>
</organism>
<evidence type="ECO:0000256" key="6">
    <source>
        <dbReference type="ARBA" id="ARBA00022475"/>
    </source>
</evidence>
<evidence type="ECO:0000313" key="14">
    <source>
        <dbReference type="EMBL" id="SHM00636.1"/>
    </source>
</evidence>
<accession>A0A1M7F9D2</accession>
<evidence type="ECO:0000256" key="5">
    <source>
        <dbReference type="ARBA" id="ARBA00022448"/>
    </source>
</evidence>
<dbReference type="PANTHER" id="PTHR37531">
    <property type="entry name" value="HEME EXPORTER PROTEIN D"/>
    <property type="match status" value="1"/>
</dbReference>
<evidence type="ECO:0000256" key="1">
    <source>
        <dbReference type="ARBA" id="ARBA00002442"/>
    </source>
</evidence>
<gene>
    <name evidence="13" type="ORF">HCU01_14090</name>
    <name evidence="14" type="ORF">SAMN05660971_01989</name>
</gene>
<proteinExistence type="inferred from homology"/>
<evidence type="ECO:0000313" key="16">
    <source>
        <dbReference type="Proteomes" id="UP000321726"/>
    </source>
</evidence>
<comment type="function">
    <text evidence="1 12">Required for the export of heme to the periplasm for the biogenesis of c-type cytochromes.</text>
</comment>
<evidence type="ECO:0000256" key="8">
    <source>
        <dbReference type="ARBA" id="ARBA00022692"/>
    </source>
</evidence>
<dbReference type="Proteomes" id="UP000321726">
    <property type="component" value="Unassembled WGS sequence"/>
</dbReference>